<dbReference type="Ensembl" id="ENSAPET00000015156.1">
    <property type="protein sequence ID" value="ENSAPEP00000014769.1"/>
    <property type="gene ID" value="ENSAPEG00000010526.1"/>
</dbReference>
<proteinExistence type="predicted"/>
<keyword evidence="3" id="KW-1185">Reference proteome</keyword>
<reference evidence="2" key="3">
    <citation type="submission" date="2025-09" db="UniProtKB">
        <authorList>
            <consortium name="Ensembl"/>
        </authorList>
    </citation>
    <scope>IDENTIFICATION</scope>
</reference>
<dbReference type="AlphaFoldDB" id="A0A3P8SRB8"/>
<feature type="region of interest" description="Disordered" evidence="1">
    <location>
        <begin position="1"/>
        <end position="106"/>
    </location>
</feature>
<dbReference type="OMA" id="ICHTHET"/>
<evidence type="ECO:0000256" key="1">
    <source>
        <dbReference type="SAM" id="MobiDB-lite"/>
    </source>
</evidence>
<protein>
    <submittedName>
        <fullName evidence="2">Uncharacterized protein</fullName>
    </submittedName>
</protein>
<name>A0A3P8SRB8_AMPPE</name>
<dbReference type="Proteomes" id="UP000265080">
    <property type="component" value="Chromosome 22"/>
</dbReference>
<sequence>MPNQVQKEALILEPGHEELNKKESITLPMSDTLSSADSLYENEAHQKMKDIPEQYPEQEQVPKPEQNPELEQDPKPEQSPEFIPTNPPQCKESHSTAICHTHETEQ</sequence>
<reference evidence="2" key="2">
    <citation type="submission" date="2025-08" db="UniProtKB">
        <authorList>
            <consortium name="Ensembl"/>
        </authorList>
    </citation>
    <scope>IDENTIFICATION</scope>
</reference>
<organism evidence="2 3">
    <name type="scientific">Amphiprion percula</name>
    <name type="common">Orange clownfish</name>
    <name type="synonym">Lutjanus percula</name>
    <dbReference type="NCBI Taxonomy" id="161767"/>
    <lineage>
        <taxon>Eukaryota</taxon>
        <taxon>Metazoa</taxon>
        <taxon>Chordata</taxon>
        <taxon>Craniata</taxon>
        <taxon>Vertebrata</taxon>
        <taxon>Euteleostomi</taxon>
        <taxon>Actinopterygii</taxon>
        <taxon>Neopterygii</taxon>
        <taxon>Teleostei</taxon>
        <taxon>Neoteleostei</taxon>
        <taxon>Acanthomorphata</taxon>
        <taxon>Ovalentaria</taxon>
        <taxon>Pomacentridae</taxon>
        <taxon>Amphiprion</taxon>
    </lineage>
</organism>
<evidence type="ECO:0000313" key="2">
    <source>
        <dbReference type="Ensembl" id="ENSAPEP00000014769.1"/>
    </source>
</evidence>
<feature type="compositionally biased region" description="Polar residues" evidence="1">
    <location>
        <begin position="27"/>
        <end position="37"/>
    </location>
</feature>
<evidence type="ECO:0000313" key="3">
    <source>
        <dbReference type="Proteomes" id="UP000265080"/>
    </source>
</evidence>
<feature type="compositionally biased region" description="Basic and acidic residues" evidence="1">
    <location>
        <begin position="14"/>
        <end position="24"/>
    </location>
</feature>
<accession>A0A3P8SRB8</accession>
<reference evidence="2 3" key="1">
    <citation type="submission" date="2018-03" db="EMBL/GenBank/DDBJ databases">
        <title>Finding Nemo's genes: A chromosome-scale reference assembly of the genome of the orange clownfish Amphiprion percula.</title>
        <authorList>
            <person name="Lehmann R."/>
        </authorList>
    </citation>
    <scope>NUCLEOTIDE SEQUENCE</scope>
</reference>
<feature type="compositionally biased region" description="Basic and acidic residues" evidence="1">
    <location>
        <begin position="42"/>
        <end position="52"/>
    </location>
</feature>